<evidence type="ECO:0000313" key="3">
    <source>
        <dbReference type="Proteomes" id="UP000612361"/>
    </source>
</evidence>
<reference evidence="2" key="1">
    <citation type="submission" date="2020-08" db="EMBL/GenBank/DDBJ databases">
        <title>Novel species isolated from subtropical streams in China.</title>
        <authorList>
            <person name="Lu H."/>
        </authorList>
    </citation>
    <scope>NUCLEOTIDE SEQUENCE</scope>
    <source>
        <strain evidence="2">CY7W</strain>
    </source>
</reference>
<evidence type="ECO:0000313" key="2">
    <source>
        <dbReference type="EMBL" id="MBC3935902.1"/>
    </source>
</evidence>
<keyword evidence="1" id="KW-0472">Membrane</keyword>
<sequence>MGLHLKLTARRKNMMSSMLSGRRWMLICLAGVIAGVLWYWQDEPEPTSPAQAKNLLSSQGRFGPGEWKSSNAGRGMYVDALVPRGLETTPDQHLVINQALHEIMDYFLLSGRDGNRDVHAKALLLYFQEKLPSPAYQDALSVLQHYLGYMDAHDQLLTGQTFPARASELNERDVQRLLTWLEQRERLRQSLLGVQVTQVWYEEDDAQLKLTLNYLRNAAISGGHARFARGMQDALANVGKSFQSVIQEARKKTDGH</sequence>
<keyword evidence="3" id="KW-1185">Reference proteome</keyword>
<accession>A0A923KVY1</accession>
<keyword evidence="1" id="KW-0812">Transmembrane</keyword>
<name>A0A923KVY1_9BURK</name>
<keyword evidence="1" id="KW-1133">Transmembrane helix</keyword>
<dbReference type="SUPFAM" id="SSF158855">
    <property type="entry name" value="Lipase chaperone-like"/>
    <property type="match status" value="1"/>
</dbReference>
<proteinExistence type="predicted"/>
<gene>
    <name evidence="2" type="ORF">H8K47_11070</name>
</gene>
<comment type="caution">
    <text evidence="2">The sequence shown here is derived from an EMBL/GenBank/DDBJ whole genome shotgun (WGS) entry which is preliminary data.</text>
</comment>
<feature type="transmembrane region" description="Helical" evidence="1">
    <location>
        <begin position="21"/>
        <end position="40"/>
    </location>
</feature>
<dbReference type="AlphaFoldDB" id="A0A923KVY1"/>
<evidence type="ECO:0000256" key="1">
    <source>
        <dbReference type="SAM" id="Phobius"/>
    </source>
</evidence>
<protein>
    <recommendedName>
        <fullName evidence="4">Lipase modulator</fullName>
    </recommendedName>
</protein>
<evidence type="ECO:0008006" key="4">
    <source>
        <dbReference type="Google" id="ProtNLM"/>
    </source>
</evidence>
<dbReference type="Proteomes" id="UP000612361">
    <property type="component" value="Unassembled WGS sequence"/>
</dbReference>
<organism evidence="2 3">
    <name type="scientific">Undibacterium rugosum</name>
    <dbReference type="NCBI Taxonomy" id="2762291"/>
    <lineage>
        <taxon>Bacteria</taxon>
        <taxon>Pseudomonadati</taxon>
        <taxon>Pseudomonadota</taxon>
        <taxon>Betaproteobacteria</taxon>
        <taxon>Burkholderiales</taxon>
        <taxon>Oxalobacteraceae</taxon>
        <taxon>Undibacterium</taxon>
    </lineage>
</organism>
<dbReference type="EMBL" id="JACOGG010000010">
    <property type="protein sequence ID" value="MBC3935902.1"/>
    <property type="molecule type" value="Genomic_DNA"/>
</dbReference>